<evidence type="ECO:0008006" key="4">
    <source>
        <dbReference type="Google" id="ProtNLM"/>
    </source>
</evidence>
<feature type="transmembrane region" description="Helical" evidence="1">
    <location>
        <begin position="58"/>
        <end position="80"/>
    </location>
</feature>
<name>A0ABV0M1Y6_9HYPH</name>
<sequence>MSSAFSRTIELPSGLSRALAEQASRTIGDAHIAAGLLPGERGAALIEVGKAAFTQTHALLLTTAAGVITMLAVLVFFTLAGSRRLSRAHH</sequence>
<accession>A0ABV0M1Y6</accession>
<evidence type="ECO:0000313" key="2">
    <source>
        <dbReference type="EMBL" id="MEQ1404989.1"/>
    </source>
</evidence>
<organism evidence="2 3">
    <name type="scientific">Neorhizobium phenanthreniclasticum</name>
    <dbReference type="NCBI Taxonomy" id="3157917"/>
    <lineage>
        <taxon>Bacteria</taxon>
        <taxon>Pseudomonadati</taxon>
        <taxon>Pseudomonadota</taxon>
        <taxon>Alphaproteobacteria</taxon>
        <taxon>Hyphomicrobiales</taxon>
        <taxon>Rhizobiaceae</taxon>
        <taxon>Rhizobium/Agrobacterium group</taxon>
        <taxon>Neorhizobium</taxon>
    </lineage>
</organism>
<keyword evidence="1" id="KW-0812">Transmembrane</keyword>
<reference evidence="2 3" key="1">
    <citation type="submission" date="2024-05" db="EMBL/GenBank/DDBJ databases">
        <title>Neorhizobium sp. Rsf11, a plant growth promoting and heavy metal resistant PAH-degrader.</title>
        <authorList>
            <person name="Golubev S.N."/>
            <person name="Muratova A.Y."/>
            <person name="Markelova M.I."/>
        </authorList>
    </citation>
    <scope>NUCLEOTIDE SEQUENCE [LARGE SCALE GENOMIC DNA]</scope>
    <source>
        <strain evidence="2 3">Rsf11</strain>
    </source>
</reference>
<keyword evidence="3" id="KW-1185">Reference proteome</keyword>
<gene>
    <name evidence="2" type="ORF">ABK249_08605</name>
</gene>
<dbReference type="RefSeq" id="WP_348862591.1">
    <property type="nucleotide sequence ID" value="NZ_JBEAAL010000004.1"/>
</dbReference>
<dbReference type="EMBL" id="JBEAAL010000004">
    <property type="protein sequence ID" value="MEQ1404989.1"/>
    <property type="molecule type" value="Genomic_DNA"/>
</dbReference>
<keyword evidence="1" id="KW-0472">Membrane</keyword>
<proteinExistence type="predicted"/>
<keyword evidence="1" id="KW-1133">Transmembrane helix</keyword>
<evidence type="ECO:0000256" key="1">
    <source>
        <dbReference type="SAM" id="Phobius"/>
    </source>
</evidence>
<evidence type="ECO:0000313" key="3">
    <source>
        <dbReference type="Proteomes" id="UP001496627"/>
    </source>
</evidence>
<comment type="caution">
    <text evidence="2">The sequence shown here is derived from an EMBL/GenBank/DDBJ whole genome shotgun (WGS) entry which is preliminary data.</text>
</comment>
<dbReference type="Proteomes" id="UP001496627">
    <property type="component" value="Unassembled WGS sequence"/>
</dbReference>
<protein>
    <recommendedName>
        <fullName evidence="4">Major facilitator superfamily (MFS) profile domain-containing protein</fullName>
    </recommendedName>
</protein>